<sequence length="100" mass="10919">MDQVQTTTPRTLKHYLSVGKSSATHSAKDTFAPTKRVTRSQTRTLESLKTTAPIKEAAQSPILAPLAEPEPSARQKRKRGNSGAEDLSAHTLAKYFKVEA</sequence>
<reference evidence="1" key="1">
    <citation type="submission" date="2022-06" db="EMBL/GenBank/DDBJ databases">
        <title>Phylogenomic reconstructions and comparative analyses of Kickxellomycotina fungi.</title>
        <authorList>
            <person name="Reynolds N.K."/>
            <person name="Stajich J.E."/>
            <person name="Barry K."/>
            <person name="Grigoriev I.V."/>
            <person name="Crous P."/>
            <person name="Smith M.E."/>
        </authorList>
    </citation>
    <scope>NUCLEOTIDE SEQUENCE</scope>
    <source>
        <strain evidence="1">RSA 2271</strain>
    </source>
</reference>
<dbReference type="Proteomes" id="UP001145114">
    <property type="component" value="Unassembled WGS sequence"/>
</dbReference>
<organism evidence="1 2">
    <name type="scientific">Spiromyces aspiralis</name>
    <dbReference type="NCBI Taxonomy" id="68401"/>
    <lineage>
        <taxon>Eukaryota</taxon>
        <taxon>Fungi</taxon>
        <taxon>Fungi incertae sedis</taxon>
        <taxon>Zoopagomycota</taxon>
        <taxon>Kickxellomycotina</taxon>
        <taxon>Kickxellomycetes</taxon>
        <taxon>Kickxellales</taxon>
        <taxon>Kickxellaceae</taxon>
        <taxon>Spiromyces</taxon>
    </lineage>
</organism>
<dbReference type="EMBL" id="JAMZIH010003228">
    <property type="protein sequence ID" value="KAJ1676960.1"/>
    <property type="molecule type" value="Genomic_DNA"/>
</dbReference>
<feature type="non-terminal residue" evidence="1">
    <location>
        <position position="100"/>
    </location>
</feature>
<proteinExistence type="predicted"/>
<evidence type="ECO:0000313" key="2">
    <source>
        <dbReference type="Proteomes" id="UP001145114"/>
    </source>
</evidence>
<protein>
    <submittedName>
        <fullName evidence="1">Uncharacterized protein</fullName>
    </submittedName>
</protein>
<name>A0ACC1HNK1_9FUNG</name>
<accession>A0ACC1HNK1</accession>
<gene>
    <name evidence="1" type="ORF">EV182_007165</name>
</gene>
<keyword evidence="2" id="KW-1185">Reference proteome</keyword>
<comment type="caution">
    <text evidence="1">The sequence shown here is derived from an EMBL/GenBank/DDBJ whole genome shotgun (WGS) entry which is preliminary data.</text>
</comment>
<evidence type="ECO:0000313" key="1">
    <source>
        <dbReference type="EMBL" id="KAJ1676960.1"/>
    </source>
</evidence>